<dbReference type="Proteomes" id="UP000191418">
    <property type="component" value="Unassembled WGS sequence"/>
</dbReference>
<protein>
    <recommendedName>
        <fullName evidence="3">Response regulatory domain-containing protein</fullName>
    </recommendedName>
</protein>
<dbReference type="PROSITE" id="PS50110">
    <property type="entry name" value="RESPONSE_REGULATORY"/>
    <property type="match status" value="1"/>
</dbReference>
<dbReference type="AlphaFoldDB" id="A0A1T4M035"/>
<evidence type="ECO:0000259" key="3">
    <source>
        <dbReference type="PROSITE" id="PS50110"/>
    </source>
</evidence>
<reference evidence="4 5" key="1">
    <citation type="submission" date="2017-01" db="EMBL/GenBank/DDBJ databases">
        <title>Genome Sequencing of a Marine Spirillum, Oceanospirillum multiglobuliferum ATCC 33336, from Japan.</title>
        <authorList>
            <person name="Carney J.G."/>
            <person name="Trachtenberg A.M."/>
            <person name="Rheaume B.A."/>
            <person name="Linnane J.D."/>
            <person name="Pitts N.L."/>
            <person name="Mykles D.L."/>
            <person name="Maclea K.S."/>
        </authorList>
    </citation>
    <scope>NUCLEOTIDE SEQUENCE [LARGE SCALE GENOMIC DNA]</scope>
    <source>
        <strain evidence="4 5">ATCC 33336</strain>
    </source>
</reference>
<dbReference type="RefSeq" id="WP_078744212.1">
    <property type="nucleotide sequence ID" value="NZ_FUXG01000003.1"/>
</dbReference>
<feature type="domain" description="Response regulatory" evidence="3">
    <location>
        <begin position="3"/>
        <end position="124"/>
    </location>
</feature>
<dbReference type="InterPro" id="IPR011006">
    <property type="entry name" value="CheY-like_superfamily"/>
</dbReference>
<dbReference type="SUPFAM" id="SSF52172">
    <property type="entry name" value="CheY-like"/>
    <property type="match status" value="1"/>
</dbReference>
<proteinExistence type="predicted"/>
<gene>
    <name evidence="4" type="ORF">BTE48_04800</name>
</gene>
<dbReference type="GO" id="GO:0000160">
    <property type="term" value="P:phosphorelay signal transduction system"/>
    <property type="evidence" value="ECO:0007669"/>
    <property type="project" value="InterPro"/>
</dbReference>
<feature type="modified residue" description="4-aspartylphosphate" evidence="2">
    <location>
        <position position="56"/>
    </location>
</feature>
<organism evidence="4 5">
    <name type="scientific">Oceanospirillum multiglobuliferum</name>
    <dbReference type="NCBI Taxonomy" id="64969"/>
    <lineage>
        <taxon>Bacteria</taxon>
        <taxon>Pseudomonadati</taxon>
        <taxon>Pseudomonadota</taxon>
        <taxon>Gammaproteobacteria</taxon>
        <taxon>Oceanospirillales</taxon>
        <taxon>Oceanospirillaceae</taxon>
        <taxon>Oceanospirillum</taxon>
    </lineage>
</organism>
<evidence type="ECO:0000256" key="1">
    <source>
        <dbReference type="ARBA" id="ARBA00022553"/>
    </source>
</evidence>
<keyword evidence="1 2" id="KW-0597">Phosphoprotein</keyword>
<sequence>MPHILLIDDDELVRFALSMALKMAGFEVTEAEHGADIAVSRALKQLDNPVQLIISDIVMPEKEGIELLMELRQQHPNIPVINISGGGRVSGQDYLRTAERLGAVATFSKPLNEEVLIDKIRQILSLN</sequence>
<dbReference type="SMART" id="SM00448">
    <property type="entry name" value="REC"/>
    <property type="match status" value="1"/>
</dbReference>
<keyword evidence="5" id="KW-1185">Reference proteome</keyword>
<dbReference type="PANTHER" id="PTHR44591">
    <property type="entry name" value="STRESS RESPONSE REGULATOR PROTEIN 1"/>
    <property type="match status" value="1"/>
</dbReference>
<evidence type="ECO:0000256" key="2">
    <source>
        <dbReference type="PROSITE-ProRule" id="PRU00169"/>
    </source>
</evidence>
<comment type="caution">
    <text evidence="4">The sequence shown here is derived from an EMBL/GenBank/DDBJ whole genome shotgun (WGS) entry which is preliminary data.</text>
</comment>
<dbReference type="OrthoDB" id="9800897at2"/>
<dbReference type="PANTHER" id="PTHR44591:SF23">
    <property type="entry name" value="CHEY SUBFAMILY"/>
    <property type="match status" value="1"/>
</dbReference>
<dbReference type="Pfam" id="PF00072">
    <property type="entry name" value="Response_reg"/>
    <property type="match status" value="1"/>
</dbReference>
<dbReference type="InterPro" id="IPR050595">
    <property type="entry name" value="Bact_response_regulator"/>
</dbReference>
<evidence type="ECO:0000313" key="4">
    <source>
        <dbReference type="EMBL" id="OPX56296.1"/>
    </source>
</evidence>
<dbReference type="STRING" id="64969.SAMN02745127_00602"/>
<dbReference type="InterPro" id="IPR001789">
    <property type="entry name" value="Sig_transdc_resp-reg_receiver"/>
</dbReference>
<accession>A0A1T4M035</accession>
<dbReference type="EMBL" id="MTSM01000004">
    <property type="protein sequence ID" value="OPX56296.1"/>
    <property type="molecule type" value="Genomic_DNA"/>
</dbReference>
<name>A0A1T4M035_9GAMM</name>
<evidence type="ECO:0000313" key="5">
    <source>
        <dbReference type="Proteomes" id="UP000191418"/>
    </source>
</evidence>
<dbReference type="Gene3D" id="3.40.50.2300">
    <property type="match status" value="1"/>
</dbReference>